<evidence type="ECO:0000313" key="2">
    <source>
        <dbReference type="EMBL" id="CAG6647812.1"/>
    </source>
</evidence>
<protein>
    <submittedName>
        <fullName evidence="2">Uncharacterized protein</fullName>
    </submittedName>
</protein>
<proteinExistence type="predicted"/>
<dbReference type="AlphaFoldDB" id="A0A8D8RDQ6"/>
<accession>A0A8D8RDQ6</accession>
<feature type="coiled-coil region" evidence="1">
    <location>
        <begin position="106"/>
        <end position="133"/>
    </location>
</feature>
<evidence type="ECO:0000256" key="1">
    <source>
        <dbReference type="SAM" id="Coils"/>
    </source>
</evidence>
<organism evidence="2">
    <name type="scientific">Cacopsylla melanoneura</name>
    <dbReference type="NCBI Taxonomy" id="428564"/>
    <lineage>
        <taxon>Eukaryota</taxon>
        <taxon>Metazoa</taxon>
        <taxon>Ecdysozoa</taxon>
        <taxon>Arthropoda</taxon>
        <taxon>Hexapoda</taxon>
        <taxon>Insecta</taxon>
        <taxon>Pterygota</taxon>
        <taxon>Neoptera</taxon>
        <taxon>Paraneoptera</taxon>
        <taxon>Hemiptera</taxon>
        <taxon>Sternorrhyncha</taxon>
        <taxon>Psylloidea</taxon>
        <taxon>Psyllidae</taxon>
        <taxon>Psyllinae</taxon>
        <taxon>Cacopsylla</taxon>
    </lineage>
</organism>
<sequence>MTPSFKPRNNRYKHIRSRYLPLNKTPTYQINSDNTSSDGKNLKEMSIKELCDEIYRVAIKKREDVIFDLHKEICTKYEDILKDNYKTITDLQEQTKSMEDKIKNDKHIIDDLVEDSENQITELENKLKTSIKQYPNYIRQMILLISKTIYLQNA</sequence>
<reference evidence="2" key="1">
    <citation type="submission" date="2021-05" db="EMBL/GenBank/DDBJ databases">
        <authorList>
            <person name="Alioto T."/>
            <person name="Alioto T."/>
            <person name="Gomez Garrido J."/>
        </authorList>
    </citation>
    <scope>NUCLEOTIDE SEQUENCE</scope>
</reference>
<name>A0A8D8RDQ6_9HEMI</name>
<keyword evidence="1" id="KW-0175">Coiled coil</keyword>
<dbReference type="EMBL" id="HBUF01148809">
    <property type="protein sequence ID" value="CAG6647812.1"/>
    <property type="molecule type" value="Transcribed_RNA"/>
</dbReference>